<dbReference type="PATRIC" id="fig|200450.3.peg.4992"/>
<evidence type="ECO:0000313" key="2">
    <source>
        <dbReference type="EMBL" id="AKS09104.1"/>
    </source>
</evidence>
<dbReference type="SMART" id="SM00382">
    <property type="entry name" value="AAA"/>
    <property type="match status" value="1"/>
</dbReference>
<evidence type="ECO:0000259" key="1">
    <source>
        <dbReference type="SMART" id="SM00382"/>
    </source>
</evidence>
<dbReference type="InterPro" id="IPR003593">
    <property type="entry name" value="AAA+_ATPase"/>
</dbReference>
<dbReference type="AlphaFoldDB" id="A0A0H5AD84"/>
<dbReference type="InterPro" id="IPR052754">
    <property type="entry name" value="NTPase_KAP_P-loop"/>
</dbReference>
<dbReference type="RefSeq" id="WP_049712422.1">
    <property type="nucleotide sequence ID" value="NZ_CP011507.1"/>
</dbReference>
<accession>A0A0H5AD84</accession>
<proteinExistence type="predicted"/>
<protein>
    <submittedName>
        <fullName evidence="2">NTPase KAP</fullName>
    </submittedName>
</protein>
<sequence length="600" mass="65857">MWADVDTKQDFLNYSEVADLVVDVIRDPNMRPVTVGVFGSWGTGKSTLLNLIEEGLNPGEAPSKYVVVRFDAWLYQGFDDSRAALMEIIASTLIEAAEGKPAVIPKAKKLMGRVNKMRALGLLVEGGAMAMGIPAFGFGMKGVQALGDLFSGEADEETLSTLKEAGGKAKGHLTGLLDEEKQRTPPKEIAAFRSEFADVLTALDKTLVVFVDNLDRCLPKQTIQTLEALRLFLFMGQTAFVVAADEDMVRHSVSEHFKDPDDRHVTDYLDKLIQVPVRVPRLGVQEVRAYLFMLFASAGAVIPADKIEKLRAGLEENLRKAWKEEPIVTEVALGLLGTGVPDQIAQGFAIADRMASMLANSTLILGNPRIVKRMLNVVRMRSRVAKQRDMPVDEALIAKLALFERCMEDKSVAHMYSVINAAAGGKPEILATLENLLEDPDKFKLACPEPWNVKAEFIREWLTLEPSLSNTDLRPIVYLSRETTPLRVLRAGLSAAATEALAVLKRASNTSSPSAIATILTIPTGEHVAVMAQLIQSMRSHVDWTTRAPGFDGAFMLAERSSDAGSSLSDFIHTVMPGKIKPWLSTRVKSVSWFKPKEKQ</sequence>
<dbReference type="InterPro" id="IPR027417">
    <property type="entry name" value="P-loop_NTPase"/>
</dbReference>
<dbReference type="Pfam" id="PF07693">
    <property type="entry name" value="KAP_NTPase"/>
    <property type="match status" value="1"/>
</dbReference>
<organism evidence="2 3">
    <name type="scientific">Pseudomonas trivialis</name>
    <dbReference type="NCBI Taxonomy" id="200450"/>
    <lineage>
        <taxon>Bacteria</taxon>
        <taxon>Pseudomonadati</taxon>
        <taxon>Pseudomonadota</taxon>
        <taxon>Gammaproteobacteria</taxon>
        <taxon>Pseudomonadales</taxon>
        <taxon>Pseudomonadaceae</taxon>
        <taxon>Pseudomonas</taxon>
    </lineage>
</organism>
<dbReference type="OrthoDB" id="88903at2"/>
<feature type="domain" description="AAA+ ATPase" evidence="1">
    <location>
        <begin position="31"/>
        <end position="280"/>
    </location>
</feature>
<dbReference type="SUPFAM" id="SSF52540">
    <property type="entry name" value="P-loop containing nucleoside triphosphate hydrolases"/>
    <property type="match status" value="1"/>
</dbReference>
<dbReference type="Gene3D" id="3.40.50.300">
    <property type="entry name" value="P-loop containing nucleotide triphosphate hydrolases"/>
    <property type="match status" value="1"/>
</dbReference>
<dbReference type="InterPro" id="IPR011646">
    <property type="entry name" value="KAP_P-loop"/>
</dbReference>
<dbReference type="EMBL" id="CP011507">
    <property type="protein sequence ID" value="AKS09104.1"/>
    <property type="molecule type" value="Genomic_DNA"/>
</dbReference>
<dbReference type="KEGG" id="ptv:AA957_24300"/>
<dbReference type="PANTHER" id="PTHR22674">
    <property type="entry name" value="NTPASE, KAP FAMILY P-LOOP DOMAIN-CONTAINING 1"/>
    <property type="match status" value="1"/>
</dbReference>
<dbReference type="Proteomes" id="UP000036608">
    <property type="component" value="Chromosome"/>
</dbReference>
<dbReference type="PANTHER" id="PTHR22674:SF6">
    <property type="entry name" value="NTPASE KAP FAMILY P-LOOP DOMAIN-CONTAINING PROTEIN 1"/>
    <property type="match status" value="1"/>
</dbReference>
<evidence type="ECO:0000313" key="3">
    <source>
        <dbReference type="Proteomes" id="UP000036608"/>
    </source>
</evidence>
<reference evidence="3" key="2">
    <citation type="submission" date="2015-05" db="EMBL/GenBank/DDBJ databases">
        <authorList>
            <person name="Swarnkar M.K."/>
            <person name="Vyas P."/>
            <person name="Rahi P."/>
            <person name="Thakur R."/>
            <person name="Thakur N."/>
            <person name="Singh A.K."/>
            <person name="Gulati A."/>
        </authorList>
    </citation>
    <scope>NUCLEOTIDE SEQUENCE [LARGE SCALE GENOMIC DNA]</scope>
    <source>
        <strain evidence="3">745</strain>
    </source>
</reference>
<gene>
    <name evidence="2" type="ORF">AA957_24300</name>
</gene>
<name>A0A0H5AD84_9PSED</name>
<reference evidence="2 3" key="1">
    <citation type="journal article" date="2015" name="Genome Announc.">
        <title>Complete Genome Sequence of the Rhizobacterium Pseudomonas trivialis Strain IHBB745 with Multiple Plant Growth-Promoting Activities and Tolerance to Desiccation and Alkalinity.</title>
        <authorList>
            <person name="Gulati A."/>
            <person name="Swarnkar M.K."/>
            <person name="Vyas P."/>
            <person name="Rahi P."/>
            <person name="Thakur R."/>
            <person name="Thakur N."/>
            <person name="Singh A.K."/>
        </authorList>
    </citation>
    <scope>NUCLEOTIDE SEQUENCE [LARGE SCALE GENOMIC DNA]</scope>
    <source>
        <strain evidence="3">745</strain>
    </source>
</reference>